<reference evidence="2 3" key="1">
    <citation type="submission" date="2016-11" db="EMBL/GenBank/DDBJ databases">
        <title>Whole genomes of Flavobacteriaceae.</title>
        <authorList>
            <person name="Stine C."/>
            <person name="Li C."/>
            <person name="Tadesse D."/>
        </authorList>
    </citation>
    <scope>NUCLEOTIDE SEQUENCE [LARGE SCALE GENOMIC DNA]</scope>
    <source>
        <strain evidence="2 3">CCUG 59446</strain>
    </source>
</reference>
<dbReference type="AlphaFoldDB" id="A0A226HVR8"/>
<dbReference type="InterPro" id="IPR037171">
    <property type="entry name" value="NagB/RpiA_transferase-like"/>
</dbReference>
<evidence type="ECO:0000313" key="2">
    <source>
        <dbReference type="EMBL" id="OXA98152.1"/>
    </source>
</evidence>
<sequence length="194" mass="21184">MSARENILNAIAMNQPEFIEIPVIDSSVVIQYDDVYAQFRTVLESIGGKTELIGDISVLKEQLILDKQSGSFVINAVAELGNVDEQAAFLTASELEKVEKAYVKGTLGVAENGAVWVYESQMINRLVPFICQHLVLVIEKENLVDTLHQAYQKLDVSKEGFGAFIAGPSKTADIEQSLVIGAHGARSAVIYVLE</sequence>
<dbReference type="Pfam" id="PF02589">
    <property type="entry name" value="LUD_dom"/>
    <property type="match status" value="1"/>
</dbReference>
<dbReference type="PANTHER" id="PTHR43682:SF1">
    <property type="entry name" value="LACTATE UTILIZATION PROTEIN C"/>
    <property type="match status" value="1"/>
</dbReference>
<protein>
    <recommendedName>
        <fullName evidence="1">LUD domain-containing protein</fullName>
    </recommendedName>
</protein>
<dbReference type="InterPro" id="IPR003741">
    <property type="entry name" value="LUD_dom"/>
</dbReference>
<accession>A0A226HVR8</accession>
<name>A0A226HVR8_9FLAO</name>
<dbReference type="Proteomes" id="UP000198336">
    <property type="component" value="Unassembled WGS sequence"/>
</dbReference>
<evidence type="ECO:0000313" key="3">
    <source>
        <dbReference type="Proteomes" id="UP000198336"/>
    </source>
</evidence>
<gene>
    <name evidence="2" type="ORF">B0A75_14490</name>
</gene>
<feature type="domain" description="LUD" evidence="1">
    <location>
        <begin position="102"/>
        <end position="192"/>
    </location>
</feature>
<comment type="caution">
    <text evidence="2">The sequence shown here is derived from an EMBL/GenBank/DDBJ whole genome shotgun (WGS) entry which is preliminary data.</text>
</comment>
<dbReference type="EMBL" id="MUHA01000023">
    <property type="protein sequence ID" value="OXA98152.1"/>
    <property type="molecule type" value="Genomic_DNA"/>
</dbReference>
<dbReference type="PANTHER" id="PTHR43682">
    <property type="entry name" value="LACTATE UTILIZATION PROTEIN C"/>
    <property type="match status" value="1"/>
</dbReference>
<proteinExistence type="predicted"/>
<keyword evidence="3" id="KW-1185">Reference proteome</keyword>
<dbReference type="Gene3D" id="3.40.50.10420">
    <property type="entry name" value="NagB/RpiA/CoA transferase-like"/>
    <property type="match status" value="1"/>
</dbReference>
<dbReference type="RefSeq" id="WP_089055004.1">
    <property type="nucleotide sequence ID" value="NZ_MUHA01000023.1"/>
</dbReference>
<dbReference type="InterPro" id="IPR024185">
    <property type="entry name" value="FTHF_cligase-like_sf"/>
</dbReference>
<organism evidence="2 3">
    <name type="scientific">Flavobacterium oncorhynchi</name>
    <dbReference type="NCBI Taxonomy" id="728056"/>
    <lineage>
        <taxon>Bacteria</taxon>
        <taxon>Pseudomonadati</taxon>
        <taxon>Bacteroidota</taxon>
        <taxon>Flavobacteriia</taxon>
        <taxon>Flavobacteriales</taxon>
        <taxon>Flavobacteriaceae</taxon>
        <taxon>Flavobacterium</taxon>
    </lineage>
</organism>
<evidence type="ECO:0000259" key="1">
    <source>
        <dbReference type="Pfam" id="PF02589"/>
    </source>
</evidence>
<dbReference type="SUPFAM" id="SSF100950">
    <property type="entry name" value="NagB/RpiA/CoA transferase-like"/>
    <property type="match status" value="1"/>
</dbReference>